<organism evidence="2 3">
    <name type="scientific">Aulographum hederae CBS 113979</name>
    <dbReference type="NCBI Taxonomy" id="1176131"/>
    <lineage>
        <taxon>Eukaryota</taxon>
        <taxon>Fungi</taxon>
        <taxon>Dikarya</taxon>
        <taxon>Ascomycota</taxon>
        <taxon>Pezizomycotina</taxon>
        <taxon>Dothideomycetes</taxon>
        <taxon>Pleosporomycetidae</taxon>
        <taxon>Aulographales</taxon>
        <taxon>Aulographaceae</taxon>
    </lineage>
</organism>
<dbReference type="AlphaFoldDB" id="A0A6G1HGB9"/>
<dbReference type="Proteomes" id="UP000800041">
    <property type="component" value="Unassembled WGS sequence"/>
</dbReference>
<reference evidence="2" key="1">
    <citation type="journal article" date="2020" name="Stud. Mycol.">
        <title>101 Dothideomycetes genomes: a test case for predicting lifestyles and emergence of pathogens.</title>
        <authorList>
            <person name="Haridas S."/>
            <person name="Albert R."/>
            <person name="Binder M."/>
            <person name="Bloem J."/>
            <person name="Labutti K."/>
            <person name="Salamov A."/>
            <person name="Andreopoulos B."/>
            <person name="Baker S."/>
            <person name="Barry K."/>
            <person name="Bills G."/>
            <person name="Bluhm B."/>
            <person name="Cannon C."/>
            <person name="Castanera R."/>
            <person name="Culley D."/>
            <person name="Daum C."/>
            <person name="Ezra D."/>
            <person name="Gonzalez J."/>
            <person name="Henrissat B."/>
            <person name="Kuo A."/>
            <person name="Liang C."/>
            <person name="Lipzen A."/>
            <person name="Lutzoni F."/>
            <person name="Magnuson J."/>
            <person name="Mondo S."/>
            <person name="Nolan M."/>
            <person name="Ohm R."/>
            <person name="Pangilinan J."/>
            <person name="Park H.-J."/>
            <person name="Ramirez L."/>
            <person name="Alfaro M."/>
            <person name="Sun H."/>
            <person name="Tritt A."/>
            <person name="Yoshinaga Y."/>
            <person name="Zwiers L.-H."/>
            <person name="Turgeon B."/>
            <person name="Goodwin S."/>
            <person name="Spatafora J."/>
            <person name="Crous P."/>
            <person name="Grigoriev I."/>
        </authorList>
    </citation>
    <scope>NUCLEOTIDE SEQUENCE</scope>
    <source>
        <strain evidence="2">CBS 113979</strain>
    </source>
</reference>
<feature type="compositionally biased region" description="Basic and acidic residues" evidence="1">
    <location>
        <begin position="173"/>
        <end position="182"/>
    </location>
</feature>
<dbReference type="EMBL" id="ML977137">
    <property type="protein sequence ID" value="KAF1992205.1"/>
    <property type="molecule type" value="Genomic_DNA"/>
</dbReference>
<sequence>MQSADQSCVQSQFPSHRVLYIPSRRDVQDIGPAATRPSPPSVRQSQAKTPSSDSKQPCRNAESAAVRYALSQYTCRSRVGDCFKEYHSSHVGPRWNDMSPTPDFLLTTKNPHRHGPRRTLGRRISRCDLQLQSLFVMLSHFYARPKRDKFDRDSTMAEGIAPSLTGPMSARDGYPRSGERAGHLPHVCGETPFTRRTLGRGH</sequence>
<protein>
    <submittedName>
        <fullName evidence="2">Uncharacterized protein</fullName>
    </submittedName>
</protein>
<gene>
    <name evidence="2" type="ORF">K402DRAFT_861</name>
</gene>
<evidence type="ECO:0000256" key="1">
    <source>
        <dbReference type="SAM" id="MobiDB-lite"/>
    </source>
</evidence>
<name>A0A6G1HGB9_9PEZI</name>
<evidence type="ECO:0000313" key="2">
    <source>
        <dbReference type="EMBL" id="KAF1992205.1"/>
    </source>
</evidence>
<proteinExistence type="predicted"/>
<accession>A0A6G1HGB9</accession>
<keyword evidence="3" id="KW-1185">Reference proteome</keyword>
<feature type="compositionally biased region" description="Polar residues" evidence="1">
    <location>
        <begin position="41"/>
        <end position="57"/>
    </location>
</feature>
<feature type="region of interest" description="Disordered" evidence="1">
    <location>
        <begin position="19"/>
        <end position="59"/>
    </location>
</feature>
<evidence type="ECO:0000313" key="3">
    <source>
        <dbReference type="Proteomes" id="UP000800041"/>
    </source>
</evidence>
<feature type="region of interest" description="Disordered" evidence="1">
    <location>
        <begin position="158"/>
        <end position="202"/>
    </location>
</feature>